<reference evidence="2" key="1">
    <citation type="submission" date="2013-01" db="EMBL/GenBank/DDBJ databases">
        <title>Draft Genome Sequence of a Mulberry Tree, Morus notabilis C.K. Schneid.</title>
        <authorList>
            <person name="He N."/>
            <person name="Zhao S."/>
        </authorList>
    </citation>
    <scope>NUCLEOTIDE SEQUENCE</scope>
</reference>
<keyword evidence="2" id="KW-1185">Reference proteome</keyword>
<dbReference type="EMBL" id="KE343526">
    <property type="protein sequence ID" value="EXB32793.1"/>
    <property type="molecule type" value="Genomic_DNA"/>
</dbReference>
<evidence type="ECO:0000313" key="2">
    <source>
        <dbReference type="Proteomes" id="UP000030645"/>
    </source>
</evidence>
<dbReference type="AlphaFoldDB" id="W9QFD9"/>
<name>W9QFD9_9ROSA</name>
<dbReference type="eggNOG" id="KOG4443">
    <property type="taxonomic scope" value="Eukaryota"/>
</dbReference>
<accession>W9QFD9</accession>
<dbReference type="Proteomes" id="UP000030645">
    <property type="component" value="Unassembled WGS sequence"/>
</dbReference>
<dbReference type="PANTHER" id="PTHR36616">
    <property type="entry name" value="BNAC07G32700D PROTEIN"/>
    <property type="match status" value="1"/>
</dbReference>
<evidence type="ECO:0000313" key="1">
    <source>
        <dbReference type="EMBL" id="EXB32793.1"/>
    </source>
</evidence>
<gene>
    <name evidence="1" type="ORF">L484_012524</name>
</gene>
<proteinExistence type="predicted"/>
<organism evidence="1 2">
    <name type="scientific">Morus notabilis</name>
    <dbReference type="NCBI Taxonomy" id="981085"/>
    <lineage>
        <taxon>Eukaryota</taxon>
        <taxon>Viridiplantae</taxon>
        <taxon>Streptophyta</taxon>
        <taxon>Embryophyta</taxon>
        <taxon>Tracheophyta</taxon>
        <taxon>Spermatophyta</taxon>
        <taxon>Magnoliopsida</taxon>
        <taxon>eudicotyledons</taxon>
        <taxon>Gunneridae</taxon>
        <taxon>Pentapetalae</taxon>
        <taxon>rosids</taxon>
        <taxon>fabids</taxon>
        <taxon>Rosales</taxon>
        <taxon>Moraceae</taxon>
        <taxon>Moreae</taxon>
        <taxon>Morus</taxon>
    </lineage>
</organism>
<dbReference type="STRING" id="981085.W9QFD9"/>
<protein>
    <submittedName>
        <fullName evidence="1">Uncharacterized protein</fullName>
    </submittedName>
</protein>
<dbReference type="PANTHER" id="PTHR36616:SF4">
    <property type="entry name" value="OS03G0174800 PROTEIN"/>
    <property type="match status" value="1"/>
</dbReference>
<sequence length="68" mass="8188">MLQFFFSAAFSAIPLTLYVPPPRHLNLFVGTLDEILHDSRPVYARVYPRACRIWSWILRHVFCIRRRR</sequence>